<gene>
    <name evidence="2" type="ORF">I8J31_05820</name>
</gene>
<comment type="caution">
    <text evidence="2">The sequence shown here is derived from an EMBL/GenBank/DDBJ whole genome shotgun (WGS) entry which is preliminary data.</text>
</comment>
<name>A0A934JJE4_9GAMM</name>
<protein>
    <submittedName>
        <fullName evidence="2">Helix-turn-helix domain-containing protein</fullName>
    </submittedName>
</protein>
<dbReference type="AlphaFoldDB" id="A0A934JJE4"/>
<organism evidence="2 3">
    <name type="scientific">Marinomonas transparens</name>
    <dbReference type="NCBI Taxonomy" id="2795388"/>
    <lineage>
        <taxon>Bacteria</taxon>
        <taxon>Pseudomonadati</taxon>
        <taxon>Pseudomonadota</taxon>
        <taxon>Gammaproteobacteria</taxon>
        <taxon>Oceanospirillales</taxon>
        <taxon>Oceanospirillaceae</taxon>
        <taxon>Marinomonas</taxon>
    </lineage>
</organism>
<dbReference type="InterPro" id="IPR041657">
    <property type="entry name" value="HTH_17"/>
</dbReference>
<reference evidence="2" key="1">
    <citation type="submission" date="2020-12" db="EMBL/GenBank/DDBJ databases">
        <title>Marinomonas arctica sp. nov., a psychrotolerant bacterium isolated from the Arctic.</title>
        <authorList>
            <person name="Zhang Y."/>
        </authorList>
    </citation>
    <scope>NUCLEOTIDE SEQUENCE</scope>
    <source>
        <strain evidence="2">C1424</strain>
    </source>
</reference>
<dbReference type="InterPro" id="IPR009061">
    <property type="entry name" value="DNA-bd_dom_put_sf"/>
</dbReference>
<dbReference type="SUPFAM" id="SSF46955">
    <property type="entry name" value="Putative DNA-binding domain"/>
    <property type="match status" value="1"/>
</dbReference>
<feature type="domain" description="Helix-turn-helix" evidence="1">
    <location>
        <begin position="17"/>
        <end position="68"/>
    </location>
</feature>
<dbReference type="EMBL" id="JAEMNX010000003">
    <property type="protein sequence ID" value="MBJ7537195.1"/>
    <property type="molecule type" value="Genomic_DNA"/>
</dbReference>
<dbReference type="Pfam" id="PF12728">
    <property type="entry name" value="HTH_17"/>
    <property type="match status" value="1"/>
</dbReference>
<evidence type="ECO:0000313" key="3">
    <source>
        <dbReference type="Proteomes" id="UP000628710"/>
    </source>
</evidence>
<accession>A0A934JJE4</accession>
<evidence type="ECO:0000259" key="1">
    <source>
        <dbReference type="Pfam" id="PF12728"/>
    </source>
</evidence>
<dbReference type="RefSeq" id="WP_199467331.1">
    <property type="nucleotide sequence ID" value="NZ_JAEMNX010000003.1"/>
</dbReference>
<sequence length="79" mass="9001">MIEQEQSSIGISTGKPLLSRSEAAQYLGIRPQTLSVWACHGRYGLRYAKVGRRVMYRIIDLEEFVERRTVSNTGELVND</sequence>
<keyword evidence="3" id="KW-1185">Reference proteome</keyword>
<dbReference type="Proteomes" id="UP000628710">
    <property type="component" value="Unassembled WGS sequence"/>
</dbReference>
<proteinExistence type="predicted"/>
<evidence type="ECO:0000313" key="2">
    <source>
        <dbReference type="EMBL" id="MBJ7537195.1"/>
    </source>
</evidence>